<sequence length="106" mass="12610">MPFQASRYPTYGQAIPTNSCLSVKVFERGRRNKRQCTWSIARFRSGYHRSAWRRVCARTTLRPRSLTTRERMTTRGIRNPPARLRDLHSMRCPGPWNMTSFLEPWH</sequence>
<proteinExistence type="predicted"/>
<dbReference type="AlphaFoldDB" id="A0A8H8D0G4"/>
<dbReference type="VEuPathDB" id="FungiDB:I7I52_07044"/>
<dbReference type="EMBL" id="JAEVHI010000003">
    <property type="protein sequence ID" value="KAG5296402.1"/>
    <property type="molecule type" value="Genomic_DNA"/>
</dbReference>
<name>A0A8H8D0G4_AJECA</name>
<comment type="caution">
    <text evidence="1">The sequence shown here is derived from an EMBL/GenBank/DDBJ whole genome shotgun (WGS) entry which is preliminary data.</text>
</comment>
<protein>
    <submittedName>
        <fullName evidence="1">Uncharacterized protein</fullName>
    </submittedName>
</protein>
<gene>
    <name evidence="1" type="ORF">I7I52_07044</name>
</gene>
<evidence type="ECO:0000313" key="2">
    <source>
        <dbReference type="Proteomes" id="UP000670092"/>
    </source>
</evidence>
<organism evidence="1 2">
    <name type="scientific">Ajellomyces capsulatus</name>
    <name type="common">Darling's disease fungus</name>
    <name type="synonym">Histoplasma capsulatum</name>
    <dbReference type="NCBI Taxonomy" id="5037"/>
    <lineage>
        <taxon>Eukaryota</taxon>
        <taxon>Fungi</taxon>
        <taxon>Dikarya</taxon>
        <taxon>Ascomycota</taxon>
        <taxon>Pezizomycotina</taxon>
        <taxon>Eurotiomycetes</taxon>
        <taxon>Eurotiomycetidae</taxon>
        <taxon>Onygenales</taxon>
        <taxon>Ajellomycetaceae</taxon>
        <taxon>Histoplasma</taxon>
    </lineage>
</organism>
<reference evidence="1 2" key="1">
    <citation type="submission" date="2021-01" db="EMBL/GenBank/DDBJ databases">
        <title>Chromosome-level genome assembly of a human fungal pathogen reveals clustering of transcriptionally co-regulated genes.</title>
        <authorList>
            <person name="Voorhies M."/>
            <person name="Cohen S."/>
            <person name="Shea T.P."/>
            <person name="Petrus S."/>
            <person name="Munoz J.F."/>
            <person name="Poplawski S."/>
            <person name="Goldman W.E."/>
            <person name="Michael T."/>
            <person name="Cuomo C.A."/>
            <person name="Sil A."/>
            <person name="Beyhan S."/>
        </authorList>
    </citation>
    <scope>NUCLEOTIDE SEQUENCE [LARGE SCALE GENOMIC DNA]</scope>
    <source>
        <strain evidence="1 2">G184AR</strain>
    </source>
</reference>
<dbReference type="Proteomes" id="UP000670092">
    <property type="component" value="Unassembled WGS sequence"/>
</dbReference>
<accession>A0A8H8D0G4</accession>
<evidence type="ECO:0000313" key="1">
    <source>
        <dbReference type="EMBL" id="KAG5296402.1"/>
    </source>
</evidence>